<organism evidence="7 8">
    <name type="scientific">Nakamurella alba</name>
    <dbReference type="NCBI Taxonomy" id="2665158"/>
    <lineage>
        <taxon>Bacteria</taxon>
        <taxon>Bacillati</taxon>
        <taxon>Actinomycetota</taxon>
        <taxon>Actinomycetes</taxon>
        <taxon>Nakamurellales</taxon>
        <taxon>Nakamurellaceae</taxon>
        <taxon>Nakamurella</taxon>
    </lineage>
</organism>
<dbReference type="GO" id="GO:0015807">
    <property type="term" value="P:L-amino acid transport"/>
    <property type="evidence" value="ECO:0007669"/>
    <property type="project" value="TreeGrafter"/>
</dbReference>
<dbReference type="GO" id="GO:0015658">
    <property type="term" value="F:branched-chain amino acid transmembrane transporter activity"/>
    <property type="evidence" value="ECO:0007669"/>
    <property type="project" value="TreeGrafter"/>
</dbReference>
<dbReference type="AlphaFoldDB" id="A0A7K1FIU7"/>
<protein>
    <submittedName>
        <fullName evidence="7">ATP-binding cassette domain-containing protein</fullName>
    </submittedName>
</protein>
<dbReference type="PANTHER" id="PTHR43820:SF4">
    <property type="entry name" value="HIGH-AFFINITY BRANCHED-CHAIN AMINO ACID TRANSPORT ATP-BINDING PROTEIN LIVF"/>
    <property type="match status" value="1"/>
</dbReference>
<evidence type="ECO:0000313" key="7">
    <source>
        <dbReference type="EMBL" id="MTD14047.1"/>
    </source>
</evidence>
<dbReference type="SMART" id="SM00382">
    <property type="entry name" value="AAA"/>
    <property type="match status" value="1"/>
</dbReference>
<evidence type="ECO:0000259" key="6">
    <source>
        <dbReference type="PROSITE" id="PS50893"/>
    </source>
</evidence>
<evidence type="ECO:0000256" key="2">
    <source>
        <dbReference type="ARBA" id="ARBA00022448"/>
    </source>
</evidence>
<dbReference type="PROSITE" id="PS00211">
    <property type="entry name" value="ABC_TRANSPORTER_1"/>
    <property type="match status" value="1"/>
</dbReference>
<dbReference type="Gene3D" id="3.40.50.300">
    <property type="entry name" value="P-loop containing nucleotide triphosphate hydrolases"/>
    <property type="match status" value="1"/>
</dbReference>
<sequence length="283" mass="30458">MDGCRPGCPTWHSWTGCRIPSARTWPEGRYDVSSIRVSGLSARYGQARALVDVEVDVHKEEIVAILGHNGAGKSTLLKSIARVHREARGTIEIGGRSVVELRPNAVAAMGVSLVREGAPVFTHLTVEENLKLGARLGRRRGRDAAAIEDAFEWFPMLGERRHAMAGVLSGGQRQMLCLSQALVSRPDVLLLDEPSAGLAPSMTEAVFQAIQKLCRTGVAVLLAEQDMRWVEGFASRYYVIETGRVAESRPLGAGLPGPDLLAEEVTAAGPPAFLTDEGRGGQQ</sequence>
<evidence type="ECO:0000256" key="3">
    <source>
        <dbReference type="ARBA" id="ARBA00022741"/>
    </source>
</evidence>
<dbReference type="PANTHER" id="PTHR43820">
    <property type="entry name" value="HIGH-AFFINITY BRANCHED-CHAIN AMINO ACID TRANSPORT ATP-BINDING PROTEIN LIVF"/>
    <property type="match status" value="1"/>
</dbReference>
<gene>
    <name evidence="7" type="ORF">GIS00_08830</name>
</gene>
<reference evidence="7 8" key="1">
    <citation type="submission" date="2019-11" db="EMBL/GenBank/DDBJ databases">
        <authorList>
            <person name="Jiang L.-Q."/>
        </authorList>
    </citation>
    <scope>NUCLEOTIDE SEQUENCE [LARGE SCALE GENOMIC DNA]</scope>
    <source>
        <strain evidence="7 8">YIM 132087</strain>
    </source>
</reference>
<dbReference type="Pfam" id="PF00005">
    <property type="entry name" value="ABC_tran"/>
    <property type="match status" value="1"/>
</dbReference>
<proteinExistence type="inferred from homology"/>
<dbReference type="SUPFAM" id="SSF52540">
    <property type="entry name" value="P-loop containing nucleoside triphosphate hydrolases"/>
    <property type="match status" value="1"/>
</dbReference>
<evidence type="ECO:0000256" key="4">
    <source>
        <dbReference type="ARBA" id="ARBA00022840"/>
    </source>
</evidence>
<dbReference type="Proteomes" id="UP000460221">
    <property type="component" value="Unassembled WGS sequence"/>
</dbReference>
<dbReference type="EMBL" id="WLYK01000002">
    <property type="protein sequence ID" value="MTD14047.1"/>
    <property type="molecule type" value="Genomic_DNA"/>
</dbReference>
<keyword evidence="2" id="KW-0813">Transport</keyword>
<evidence type="ECO:0000313" key="8">
    <source>
        <dbReference type="Proteomes" id="UP000460221"/>
    </source>
</evidence>
<comment type="caution">
    <text evidence="7">The sequence shown here is derived from an EMBL/GenBank/DDBJ whole genome shotgun (WGS) entry which is preliminary data.</text>
</comment>
<comment type="similarity">
    <text evidence="1">Belongs to the ABC transporter superfamily.</text>
</comment>
<keyword evidence="4 7" id="KW-0067">ATP-binding</keyword>
<dbReference type="InterPro" id="IPR052156">
    <property type="entry name" value="BCAA_Transport_ATP-bd_LivF"/>
</dbReference>
<dbReference type="InterPro" id="IPR003593">
    <property type="entry name" value="AAA+_ATPase"/>
</dbReference>
<accession>A0A7K1FIU7</accession>
<dbReference type="InterPro" id="IPR017871">
    <property type="entry name" value="ABC_transporter-like_CS"/>
</dbReference>
<feature type="domain" description="ABC transporter" evidence="6">
    <location>
        <begin position="35"/>
        <end position="267"/>
    </location>
</feature>
<dbReference type="InterPro" id="IPR027417">
    <property type="entry name" value="P-loop_NTPase"/>
</dbReference>
<dbReference type="PROSITE" id="PS50893">
    <property type="entry name" value="ABC_TRANSPORTER_2"/>
    <property type="match status" value="1"/>
</dbReference>
<name>A0A7K1FIU7_9ACTN</name>
<keyword evidence="8" id="KW-1185">Reference proteome</keyword>
<dbReference type="GO" id="GO:0016887">
    <property type="term" value="F:ATP hydrolysis activity"/>
    <property type="evidence" value="ECO:0007669"/>
    <property type="project" value="InterPro"/>
</dbReference>
<dbReference type="InterPro" id="IPR003439">
    <property type="entry name" value="ABC_transporter-like_ATP-bd"/>
</dbReference>
<dbReference type="GO" id="GO:0005524">
    <property type="term" value="F:ATP binding"/>
    <property type="evidence" value="ECO:0007669"/>
    <property type="project" value="UniProtKB-KW"/>
</dbReference>
<keyword evidence="5" id="KW-0029">Amino-acid transport</keyword>
<evidence type="ECO:0000256" key="1">
    <source>
        <dbReference type="ARBA" id="ARBA00005417"/>
    </source>
</evidence>
<evidence type="ECO:0000256" key="5">
    <source>
        <dbReference type="ARBA" id="ARBA00022970"/>
    </source>
</evidence>
<keyword evidence="3" id="KW-0547">Nucleotide-binding</keyword>
<dbReference type="PROSITE" id="PS51257">
    <property type="entry name" value="PROKAR_LIPOPROTEIN"/>
    <property type="match status" value="1"/>
</dbReference>